<name>A0A7R8X3B2_9CRUS</name>
<evidence type="ECO:0000256" key="3">
    <source>
        <dbReference type="ARBA" id="ARBA00022737"/>
    </source>
</evidence>
<feature type="compositionally biased region" description="Acidic residues" evidence="11">
    <location>
        <begin position="191"/>
        <end position="203"/>
    </location>
</feature>
<keyword evidence="8" id="KW-0804">Transcription</keyword>
<dbReference type="InterPro" id="IPR000210">
    <property type="entry name" value="BTB/POZ_dom"/>
</dbReference>
<evidence type="ECO:0000313" key="14">
    <source>
        <dbReference type="EMBL" id="CAD7242021.1"/>
    </source>
</evidence>
<dbReference type="SMART" id="SM00225">
    <property type="entry name" value="BTB"/>
    <property type="match status" value="1"/>
</dbReference>
<keyword evidence="3" id="KW-0677">Repeat</keyword>
<keyword evidence="2" id="KW-0479">Metal-binding</keyword>
<dbReference type="GO" id="GO:0003006">
    <property type="term" value="P:developmental process involved in reproduction"/>
    <property type="evidence" value="ECO:0007669"/>
    <property type="project" value="UniProtKB-ARBA"/>
</dbReference>
<keyword evidence="9" id="KW-0539">Nucleus</keyword>
<keyword evidence="15" id="KW-1185">Reference proteome</keyword>
<dbReference type="InterPro" id="IPR051095">
    <property type="entry name" value="Dros_DevTransReg"/>
</dbReference>
<evidence type="ECO:0000256" key="11">
    <source>
        <dbReference type="SAM" id="MobiDB-lite"/>
    </source>
</evidence>
<evidence type="ECO:0000259" key="12">
    <source>
        <dbReference type="PROSITE" id="PS50097"/>
    </source>
</evidence>
<evidence type="ECO:0000256" key="8">
    <source>
        <dbReference type="ARBA" id="ARBA00023163"/>
    </source>
</evidence>
<evidence type="ECO:0000256" key="9">
    <source>
        <dbReference type="ARBA" id="ARBA00023242"/>
    </source>
</evidence>
<evidence type="ECO:0000256" key="2">
    <source>
        <dbReference type="ARBA" id="ARBA00022723"/>
    </source>
</evidence>
<comment type="subcellular location">
    <subcellularLocation>
        <location evidence="1">Nucleus</location>
    </subcellularLocation>
</comment>
<accession>A0A7R8X3B2</accession>
<dbReference type="PROSITE" id="PS50097">
    <property type="entry name" value="BTB"/>
    <property type="match status" value="1"/>
</dbReference>
<dbReference type="GO" id="GO:0006357">
    <property type="term" value="P:regulation of transcription by RNA polymerase II"/>
    <property type="evidence" value="ECO:0007669"/>
    <property type="project" value="TreeGrafter"/>
</dbReference>
<dbReference type="Gene3D" id="3.30.160.60">
    <property type="entry name" value="Classic Zinc Finger"/>
    <property type="match status" value="1"/>
</dbReference>
<dbReference type="SUPFAM" id="SSF57667">
    <property type="entry name" value="beta-beta-alpha zinc fingers"/>
    <property type="match status" value="1"/>
</dbReference>
<dbReference type="AlphaFoldDB" id="A0A7R8X3B2"/>
<evidence type="ECO:0000256" key="1">
    <source>
        <dbReference type="ARBA" id="ARBA00004123"/>
    </source>
</evidence>
<evidence type="ECO:0000259" key="13">
    <source>
        <dbReference type="PROSITE" id="PS50157"/>
    </source>
</evidence>
<dbReference type="InterPro" id="IPR011333">
    <property type="entry name" value="SKP1/BTB/POZ_sf"/>
</dbReference>
<evidence type="ECO:0000256" key="10">
    <source>
        <dbReference type="PROSITE-ProRule" id="PRU00042"/>
    </source>
</evidence>
<dbReference type="InterPro" id="IPR036236">
    <property type="entry name" value="Znf_C2H2_sf"/>
</dbReference>
<proteinExistence type="predicted"/>
<keyword evidence="5" id="KW-0862">Zinc</keyword>
<evidence type="ECO:0000256" key="5">
    <source>
        <dbReference type="ARBA" id="ARBA00022833"/>
    </source>
</evidence>
<dbReference type="PROSITE" id="PS50157">
    <property type="entry name" value="ZINC_FINGER_C2H2_2"/>
    <property type="match status" value="1"/>
</dbReference>
<evidence type="ECO:0000256" key="7">
    <source>
        <dbReference type="ARBA" id="ARBA00023125"/>
    </source>
</evidence>
<dbReference type="GO" id="GO:0048513">
    <property type="term" value="P:animal organ development"/>
    <property type="evidence" value="ECO:0007669"/>
    <property type="project" value="UniProtKB-ARBA"/>
</dbReference>
<dbReference type="InterPro" id="IPR013087">
    <property type="entry name" value="Znf_C2H2_type"/>
</dbReference>
<dbReference type="OrthoDB" id="6361765at2759"/>
<gene>
    <name evidence="14" type="ORF">DSTB1V02_LOCUS1996</name>
</gene>
<dbReference type="PANTHER" id="PTHR23110">
    <property type="entry name" value="BTB DOMAIN TRANSCRIPTION FACTOR"/>
    <property type="match status" value="1"/>
</dbReference>
<evidence type="ECO:0000313" key="15">
    <source>
        <dbReference type="Proteomes" id="UP000677054"/>
    </source>
</evidence>
<evidence type="ECO:0000256" key="4">
    <source>
        <dbReference type="ARBA" id="ARBA00022771"/>
    </source>
</evidence>
<feature type="compositionally biased region" description="Basic and acidic residues" evidence="11">
    <location>
        <begin position="145"/>
        <end position="164"/>
    </location>
</feature>
<feature type="region of interest" description="Disordered" evidence="11">
    <location>
        <begin position="137"/>
        <end position="203"/>
    </location>
</feature>
<dbReference type="Proteomes" id="UP000677054">
    <property type="component" value="Unassembled WGS sequence"/>
</dbReference>
<dbReference type="FunFam" id="3.30.160.60:FF:000322">
    <property type="entry name" value="GDNF-inducible zinc finger protein 1"/>
    <property type="match status" value="1"/>
</dbReference>
<keyword evidence="6" id="KW-0805">Transcription regulation</keyword>
<feature type="compositionally biased region" description="Basic residues" evidence="11">
    <location>
        <begin position="165"/>
        <end position="182"/>
    </location>
</feature>
<keyword evidence="4 10" id="KW-0863">Zinc-finger</keyword>
<sequence>MVQEWFEVRVPVTMATYKDISMQWEHHHVEVVQTLGCLLKDAAFVDVTIACKDKAFKAHRLLLSACSNYFSEVLRKLDPGGNPILILPDIGGDIMDLILTFIYIGEVNIPIASLTEFMALAEKLKLKGLEAPSQVEVPLNESPEEEHCSDEGDGQKQASPEKYKLRARSRRRSSAGSRKKTKSEHTSTSVEDIDSGETTDVTEEGARSAAAYFQTVEMGTVIALCSEEEQPPVANEGMETPDAQSVKWEGDSDVQMPLEVSLARQSPSIDQADADISNASMPSSLIPTQEMPGEECIEKVIVDGAPSYLCSVCRKYRTSVKFNALRHMRTHFSVRPYSCQQCGRAYSQSHHLKAHRLSCPGAGEDSETLTLLQNVPMD</sequence>
<dbReference type="Pfam" id="PF00651">
    <property type="entry name" value="BTB"/>
    <property type="match status" value="1"/>
</dbReference>
<evidence type="ECO:0000256" key="6">
    <source>
        <dbReference type="ARBA" id="ARBA00023015"/>
    </source>
</evidence>
<feature type="domain" description="BTB" evidence="12">
    <location>
        <begin position="45"/>
        <end position="111"/>
    </location>
</feature>
<keyword evidence="7" id="KW-0238">DNA-binding</keyword>
<dbReference type="CDD" id="cd18315">
    <property type="entry name" value="BTB_POZ_BAB-like"/>
    <property type="match status" value="1"/>
</dbReference>
<dbReference type="SUPFAM" id="SSF54695">
    <property type="entry name" value="POZ domain"/>
    <property type="match status" value="1"/>
</dbReference>
<feature type="domain" description="C2H2-type" evidence="13">
    <location>
        <begin position="337"/>
        <end position="366"/>
    </location>
</feature>
<dbReference type="GO" id="GO:0005634">
    <property type="term" value="C:nucleus"/>
    <property type="evidence" value="ECO:0007669"/>
    <property type="project" value="UniProtKB-SubCell"/>
</dbReference>
<dbReference type="GO" id="GO:0048666">
    <property type="term" value="P:neuron development"/>
    <property type="evidence" value="ECO:0007669"/>
    <property type="project" value="UniProtKB-ARBA"/>
</dbReference>
<dbReference type="EMBL" id="LR899723">
    <property type="protein sequence ID" value="CAD7242021.1"/>
    <property type="molecule type" value="Genomic_DNA"/>
</dbReference>
<dbReference type="GO" id="GO:0003677">
    <property type="term" value="F:DNA binding"/>
    <property type="evidence" value="ECO:0007669"/>
    <property type="project" value="UniProtKB-KW"/>
</dbReference>
<organism evidence="14">
    <name type="scientific">Darwinula stevensoni</name>
    <dbReference type="NCBI Taxonomy" id="69355"/>
    <lineage>
        <taxon>Eukaryota</taxon>
        <taxon>Metazoa</taxon>
        <taxon>Ecdysozoa</taxon>
        <taxon>Arthropoda</taxon>
        <taxon>Crustacea</taxon>
        <taxon>Oligostraca</taxon>
        <taxon>Ostracoda</taxon>
        <taxon>Podocopa</taxon>
        <taxon>Podocopida</taxon>
        <taxon>Darwinulocopina</taxon>
        <taxon>Darwinuloidea</taxon>
        <taxon>Darwinulidae</taxon>
        <taxon>Darwinula</taxon>
    </lineage>
</organism>
<dbReference type="GO" id="GO:0008270">
    <property type="term" value="F:zinc ion binding"/>
    <property type="evidence" value="ECO:0007669"/>
    <property type="project" value="UniProtKB-KW"/>
</dbReference>
<reference evidence="14" key="1">
    <citation type="submission" date="2020-11" db="EMBL/GenBank/DDBJ databases">
        <authorList>
            <person name="Tran Van P."/>
        </authorList>
    </citation>
    <scope>NUCLEOTIDE SEQUENCE</scope>
</reference>
<dbReference type="Gene3D" id="3.30.710.10">
    <property type="entry name" value="Potassium Channel Kv1.1, Chain A"/>
    <property type="match status" value="1"/>
</dbReference>
<protein>
    <submittedName>
        <fullName evidence="14">Uncharacterized protein</fullName>
    </submittedName>
</protein>
<dbReference type="EMBL" id="CAJPEV010000206">
    <property type="protein sequence ID" value="CAG0882357.1"/>
    <property type="molecule type" value="Genomic_DNA"/>
</dbReference>
<dbReference type="PANTHER" id="PTHR23110:SF98">
    <property type="entry name" value="PRE-LOLA-G, ISOFORM C-RELATED"/>
    <property type="match status" value="1"/>
</dbReference>